<evidence type="ECO:0000313" key="6">
    <source>
        <dbReference type="EMBL" id="CAI8014367.1"/>
    </source>
</evidence>
<dbReference type="AlphaFoldDB" id="A0AA35WHY4"/>
<comment type="subcellular location">
    <subcellularLocation>
        <location evidence="1">Membrane</location>
        <topology evidence="1">Single-pass membrane protein</topology>
    </subcellularLocation>
</comment>
<dbReference type="GO" id="GO:0006417">
    <property type="term" value="P:regulation of translation"/>
    <property type="evidence" value="ECO:0007669"/>
    <property type="project" value="TreeGrafter"/>
</dbReference>
<name>A0AA35WHY4_GEOBA</name>
<protein>
    <recommendedName>
        <fullName evidence="8">Anti-sigma factor</fullName>
    </recommendedName>
</protein>
<dbReference type="Proteomes" id="UP001174909">
    <property type="component" value="Unassembled WGS sequence"/>
</dbReference>
<dbReference type="InterPro" id="IPR041916">
    <property type="entry name" value="Anti_sigma_zinc_sf"/>
</dbReference>
<comment type="caution">
    <text evidence="6">The sequence shown here is derived from an EMBL/GenBank/DDBJ whole genome shotgun (WGS) entry which is preliminary data.</text>
</comment>
<dbReference type="PANTHER" id="PTHR37461:SF1">
    <property type="entry name" value="ANTI-SIGMA-K FACTOR RSKA"/>
    <property type="match status" value="1"/>
</dbReference>
<evidence type="ECO:0000256" key="3">
    <source>
        <dbReference type="ARBA" id="ARBA00022989"/>
    </source>
</evidence>
<gene>
    <name evidence="6" type="ORF">GBAR_LOCUS8980</name>
</gene>
<dbReference type="EMBL" id="CASHTH010001358">
    <property type="protein sequence ID" value="CAI8014367.1"/>
    <property type="molecule type" value="Genomic_DNA"/>
</dbReference>
<keyword evidence="3 5" id="KW-1133">Transmembrane helix</keyword>
<evidence type="ECO:0000256" key="1">
    <source>
        <dbReference type="ARBA" id="ARBA00004167"/>
    </source>
</evidence>
<dbReference type="GO" id="GO:0016020">
    <property type="term" value="C:membrane"/>
    <property type="evidence" value="ECO:0007669"/>
    <property type="project" value="UniProtKB-SubCell"/>
</dbReference>
<sequence length="355" mass="36685">MAAFALNALDGPEFQAVAQHVVQCFHCQEVLVGFQETAARLASAAPETPLPPDLKTRVLSTATQPADAVRPLAVMPPADPRWSTRRLRRWLAPTAIGVLSLMLAGAIGVIVADDREIDQLTAALQAVSAEAAMTSSTAAATESIVNIAPVAAAVSASSVAGRNAAAGERSGTHDDLPKTVAPLSALPASSTASGATGASDGALSISDAAVVAGAEQVDLVKQEMADVVAATMMALQPDAEKLPMTSPMGTEPTSKGVLIVDPTGQQAVLMVSGMPADSYQVWLVRADKQMLVGRIVVNDDNGNSVQSLEMVESVFDFQEVALMPDERHGPTTANGEKFLTARILGGPPIPPNVNR</sequence>
<dbReference type="InterPro" id="IPR051474">
    <property type="entry name" value="Anti-sigma-K/W_factor"/>
</dbReference>
<reference evidence="6" key="1">
    <citation type="submission" date="2023-03" db="EMBL/GenBank/DDBJ databases">
        <authorList>
            <person name="Steffen K."/>
            <person name="Cardenas P."/>
        </authorList>
    </citation>
    <scope>NUCLEOTIDE SEQUENCE</scope>
</reference>
<evidence type="ECO:0000313" key="7">
    <source>
        <dbReference type="Proteomes" id="UP001174909"/>
    </source>
</evidence>
<keyword evidence="4 5" id="KW-0472">Membrane</keyword>
<dbReference type="Gene3D" id="1.10.10.1320">
    <property type="entry name" value="Anti-sigma factor, zinc-finger domain"/>
    <property type="match status" value="1"/>
</dbReference>
<accession>A0AA35WHY4</accession>
<proteinExistence type="predicted"/>
<evidence type="ECO:0008006" key="8">
    <source>
        <dbReference type="Google" id="ProtNLM"/>
    </source>
</evidence>
<feature type="transmembrane region" description="Helical" evidence="5">
    <location>
        <begin position="90"/>
        <end position="112"/>
    </location>
</feature>
<evidence type="ECO:0000256" key="5">
    <source>
        <dbReference type="SAM" id="Phobius"/>
    </source>
</evidence>
<organism evidence="6 7">
    <name type="scientific">Geodia barretti</name>
    <name type="common">Barrett's horny sponge</name>
    <dbReference type="NCBI Taxonomy" id="519541"/>
    <lineage>
        <taxon>Eukaryota</taxon>
        <taxon>Metazoa</taxon>
        <taxon>Porifera</taxon>
        <taxon>Demospongiae</taxon>
        <taxon>Heteroscleromorpha</taxon>
        <taxon>Tetractinellida</taxon>
        <taxon>Astrophorina</taxon>
        <taxon>Geodiidae</taxon>
        <taxon>Geodia</taxon>
    </lineage>
</organism>
<keyword evidence="7" id="KW-1185">Reference proteome</keyword>
<dbReference type="GO" id="GO:0016989">
    <property type="term" value="F:sigma factor antagonist activity"/>
    <property type="evidence" value="ECO:0007669"/>
    <property type="project" value="TreeGrafter"/>
</dbReference>
<dbReference type="PANTHER" id="PTHR37461">
    <property type="entry name" value="ANTI-SIGMA-K FACTOR RSKA"/>
    <property type="match status" value="1"/>
</dbReference>
<evidence type="ECO:0000256" key="2">
    <source>
        <dbReference type="ARBA" id="ARBA00022692"/>
    </source>
</evidence>
<evidence type="ECO:0000256" key="4">
    <source>
        <dbReference type="ARBA" id="ARBA00023136"/>
    </source>
</evidence>
<keyword evidence="2 5" id="KW-0812">Transmembrane</keyword>